<dbReference type="AlphaFoldDB" id="B3ELD6"/>
<dbReference type="GO" id="GO:0071949">
    <property type="term" value="F:FAD binding"/>
    <property type="evidence" value="ECO:0007669"/>
    <property type="project" value="InterPro"/>
</dbReference>
<protein>
    <submittedName>
        <fullName evidence="6">D-lactate dehydrogenase (Cytochrome)</fullName>
        <ecNumber evidence="6">1.1.2.4</ecNumber>
    </submittedName>
</protein>
<name>B3ELD6_CHLPB</name>
<dbReference type="OrthoDB" id="9767256at2"/>
<dbReference type="STRING" id="331678.Cphamn1_1806"/>
<dbReference type="Gene3D" id="3.30.70.2740">
    <property type="match status" value="1"/>
</dbReference>
<dbReference type="InterPro" id="IPR016169">
    <property type="entry name" value="FAD-bd_PCMH_sub2"/>
</dbReference>
<dbReference type="Pfam" id="PF02913">
    <property type="entry name" value="FAD-oxidase_C"/>
    <property type="match status" value="1"/>
</dbReference>
<keyword evidence="2" id="KW-0285">Flavoprotein</keyword>
<dbReference type="InterPro" id="IPR016171">
    <property type="entry name" value="Vanillyl_alc_oxidase_C-sub2"/>
</dbReference>
<dbReference type="EMBL" id="CP001101">
    <property type="protein sequence ID" value="ACE04724.1"/>
    <property type="molecule type" value="Genomic_DNA"/>
</dbReference>
<keyword evidence="4 6" id="KW-0560">Oxidoreductase</keyword>
<dbReference type="InterPro" id="IPR004113">
    <property type="entry name" value="FAD-bd_oxidored_4_C"/>
</dbReference>
<dbReference type="Gene3D" id="1.10.45.10">
    <property type="entry name" value="Vanillyl-alcohol Oxidase, Chain A, domain 4"/>
    <property type="match status" value="1"/>
</dbReference>
<dbReference type="PROSITE" id="PS51387">
    <property type="entry name" value="FAD_PCMH"/>
    <property type="match status" value="1"/>
</dbReference>
<evidence type="ECO:0000313" key="6">
    <source>
        <dbReference type="EMBL" id="ACE04724.1"/>
    </source>
</evidence>
<dbReference type="Pfam" id="PF01565">
    <property type="entry name" value="FAD_binding_4"/>
    <property type="match status" value="1"/>
</dbReference>
<reference evidence="6" key="1">
    <citation type="submission" date="2008-06" db="EMBL/GenBank/DDBJ databases">
        <title>Complete sequence of Chlorobium phaeobacteroides BS1.</title>
        <authorList>
            <consortium name="US DOE Joint Genome Institute"/>
            <person name="Lucas S."/>
            <person name="Copeland A."/>
            <person name="Lapidus A."/>
            <person name="Glavina del Rio T."/>
            <person name="Dalin E."/>
            <person name="Tice H."/>
            <person name="Bruce D."/>
            <person name="Goodwin L."/>
            <person name="Pitluck S."/>
            <person name="Schmutz J."/>
            <person name="Larimer F."/>
            <person name="Land M."/>
            <person name="Hauser L."/>
            <person name="Kyrpides N."/>
            <person name="Ovchinnikova G."/>
            <person name="Li T."/>
            <person name="Liu Z."/>
            <person name="Zhao F."/>
            <person name="Overmann J."/>
            <person name="Bryant D.A."/>
            <person name="Richardson P."/>
        </authorList>
    </citation>
    <scope>NUCLEOTIDE SEQUENCE [LARGE SCALE GENOMIC DNA]</scope>
    <source>
        <strain evidence="6">BS1</strain>
    </source>
</reference>
<evidence type="ECO:0000256" key="2">
    <source>
        <dbReference type="ARBA" id="ARBA00022630"/>
    </source>
</evidence>
<dbReference type="GO" id="GO:0004458">
    <property type="term" value="F:D-lactate dehydrogenase (cytochrome) activity"/>
    <property type="evidence" value="ECO:0007669"/>
    <property type="project" value="UniProtKB-EC"/>
</dbReference>
<accession>B3ELD6</accession>
<feature type="domain" description="FAD-binding PCMH-type" evidence="5">
    <location>
        <begin position="21"/>
        <end position="238"/>
    </location>
</feature>
<evidence type="ECO:0000259" key="5">
    <source>
        <dbReference type="PROSITE" id="PS51387"/>
    </source>
</evidence>
<dbReference type="Gene3D" id="3.30.43.10">
    <property type="entry name" value="Uridine Diphospho-n-acetylenolpyruvylglucosamine Reductase, domain 2"/>
    <property type="match status" value="1"/>
</dbReference>
<dbReference type="InterPro" id="IPR016166">
    <property type="entry name" value="FAD-bd_PCMH"/>
</dbReference>
<dbReference type="InterPro" id="IPR016164">
    <property type="entry name" value="FAD-linked_Oxase-like_C"/>
</dbReference>
<evidence type="ECO:0000256" key="4">
    <source>
        <dbReference type="ARBA" id="ARBA00023002"/>
    </source>
</evidence>
<evidence type="ECO:0000256" key="1">
    <source>
        <dbReference type="ARBA" id="ARBA00001974"/>
    </source>
</evidence>
<dbReference type="InterPro" id="IPR036318">
    <property type="entry name" value="FAD-bd_PCMH-like_sf"/>
</dbReference>
<dbReference type="InterPro" id="IPR016167">
    <property type="entry name" value="FAD-bd_PCMH_sub1"/>
</dbReference>
<gene>
    <name evidence="6" type="ordered locus">Cphamn1_1806</name>
</gene>
<dbReference type="PANTHER" id="PTHR42934">
    <property type="entry name" value="GLYCOLATE OXIDASE SUBUNIT GLCD"/>
    <property type="match status" value="1"/>
</dbReference>
<dbReference type="InterPro" id="IPR051914">
    <property type="entry name" value="FAD-linked_OxidoTrans_Type4"/>
</dbReference>
<dbReference type="PANTHER" id="PTHR42934:SF2">
    <property type="entry name" value="GLYCOLATE OXIDASE SUBUNIT GLCD"/>
    <property type="match status" value="1"/>
</dbReference>
<dbReference type="KEGG" id="cpb:Cphamn1_1806"/>
<dbReference type="EC" id="1.1.2.4" evidence="6"/>
<dbReference type="SUPFAM" id="SSF55103">
    <property type="entry name" value="FAD-linked oxidases, C-terminal domain"/>
    <property type="match status" value="1"/>
</dbReference>
<proteinExistence type="predicted"/>
<organism evidence="6">
    <name type="scientific">Chlorobium phaeobacteroides (strain BS1)</name>
    <dbReference type="NCBI Taxonomy" id="331678"/>
    <lineage>
        <taxon>Bacteria</taxon>
        <taxon>Pseudomonadati</taxon>
        <taxon>Chlorobiota</taxon>
        <taxon>Chlorobiia</taxon>
        <taxon>Chlorobiales</taxon>
        <taxon>Chlorobiaceae</taxon>
        <taxon>Chlorobium/Pelodictyon group</taxon>
        <taxon>Chlorobium</taxon>
    </lineage>
</organism>
<dbReference type="Gene3D" id="3.30.465.10">
    <property type="match status" value="1"/>
</dbReference>
<evidence type="ECO:0000256" key="3">
    <source>
        <dbReference type="ARBA" id="ARBA00022827"/>
    </source>
</evidence>
<dbReference type="HOGENOM" id="CLU_017779_9_2_10"/>
<dbReference type="eggNOG" id="COG0277">
    <property type="taxonomic scope" value="Bacteria"/>
</dbReference>
<dbReference type="SUPFAM" id="SSF56176">
    <property type="entry name" value="FAD-binding/transporter-associated domain-like"/>
    <property type="match status" value="1"/>
</dbReference>
<keyword evidence="3" id="KW-0274">FAD</keyword>
<sequence>MIYKDDQELIKSYLTDTSNIQDGHTPGVYFPETVGDVSELLEKCASSGKRLVIAGNGTGTTGGRIPFGDYVMTMEKLNRIKEPVQCGEKSAIMTVEAGALLEDIQRTAKQSGWLYPPDPTEKLCFIGSTIANNSSGARSYKYGSTRNHIERITVVLSSGEILDIPRGRHLAGKDGLFSLNLPLAGNMVFAKPDYSLPLTSKHNAGYFSQPGMDLIDLFIGSEGTLGVIVDADLKLVPFPEKIISCLVYFHSMKDLFSFVEQAKIKSGGVDPRALEFFDRNSLEFLRAAYPEIPAVTSGAVFFEQEVTSINEESALESWFSLMESSNAMLDDSWVALDVNEQRALRAFRHQLPVQVNEWLNAQSESKISTDMAVPDGSFVELFKFYRDTCEKNGFRYIIFGHIGNAHVHLNILPSNHDEFLRAKALYKDFIAKVLELGGTLSAEHGIGKLKAEYLASMFGDKGISEMARIKKTFDPDLILNIGNLIPEPYFTISDQP</sequence>
<dbReference type="InterPro" id="IPR006094">
    <property type="entry name" value="Oxid_FAD_bind_N"/>
</dbReference>
<comment type="cofactor">
    <cofactor evidence="1">
        <name>FAD</name>
        <dbReference type="ChEBI" id="CHEBI:57692"/>
    </cofactor>
</comment>